<comment type="caution">
    <text evidence="2">The sequence shown here is derived from an EMBL/GenBank/DDBJ whole genome shotgun (WGS) entry which is preliminary data.</text>
</comment>
<organism evidence="2 3">
    <name type="scientific">Fusarium torulosum</name>
    <dbReference type="NCBI Taxonomy" id="33205"/>
    <lineage>
        <taxon>Eukaryota</taxon>
        <taxon>Fungi</taxon>
        <taxon>Dikarya</taxon>
        <taxon>Ascomycota</taxon>
        <taxon>Pezizomycotina</taxon>
        <taxon>Sordariomycetes</taxon>
        <taxon>Hypocreomycetidae</taxon>
        <taxon>Hypocreales</taxon>
        <taxon>Nectriaceae</taxon>
        <taxon>Fusarium</taxon>
    </lineage>
</organism>
<name>A0AAE8MJU0_9HYPO</name>
<feature type="compositionally biased region" description="Basic and acidic residues" evidence="1">
    <location>
        <begin position="15"/>
        <end position="36"/>
    </location>
</feature>
<feature type="compositionally biased region" description="Polar residues" evidence="1">
    <location>
        <begin position="73"/>
        <end position="84"/>
    </location>
</feature>
<feature type="region of interest" description="Disordered" evidence="1">
    <location>
        <begin position="73"/>
        <end position="175"/>
    </location>
</feature>
<sequence>MQRPTKRGRPRKYATAKDKATAETQRKRNKRQEVAARDMGLPYSNFYNLHISPAMPLVNHDHPIQQLDNSESSLATGLDNNQDIGNFLPPPSPPFQPTTEGMSLDDDEPLQAAPILSSSGAPGVDGAEGSQSPYTANPQPPEDIEEQDMSSIRTSTNAVDSVSMSNHQSSNPSHDLAFDTTLETSPQVGNSEPDPVEHLAQELAEQLVKFQGCCNDCHQAAQRKHMEDTNEHISLVLHTHTHTHTSLLRPVGHCPKGSMS</sequence>
<feature type="compositionally biased region" description="Polar residues" evidence="1">
    <location>
        <begin position="149"/>
        <end position="173"/>
    </location>
</feature>
<reference evidence="2" key="1">
    <citation type="submission" date="2018-03" db="EMBL/GenBank/DDBJ databases">
        <authorList>
            <person name="Guldener U."/>
        </authorList>
    </citation>
    <scope>NUCLEOTIDE SEQUENCE</scope>
</reference>
<dbReference type="AlphaFoldDB" id="A0AAE8MJU0"/>
<evidence type="ECO:0000256" key="1">
    <source>
        <dbReference type="SAM" id="MobiDB-lite"/>
    </source>
</evidence>
<gene>
    <name evidence="2" type="ORF">FTOL_11995</name>
</gene>
<feature type="compositionally biased region" description="Basic residues" evidence="1">
    <location>
        <begin position="1"/>
        <end position="14"/>
    </location>
</feature>
<evidence type="ECO:0000313" key="3">
    <source>
        <dbReference type="Proteomes" id="UP001187734"/>
    </source>
</evidence>
<evidence type="ECO:0000313" key="2">
    <source>
        <dbReference type="EMBL" id="SPJ86970.1"/>
    </source>
</evidence>
<feature type="region of interest" description="Disordered" evidence="1">
    <location>
        <begin position="1"/>
        <end position="37"/>
    </location>
</feature>
<dbReference type="Proteomes" id="UP001187734">
    <property type="component" value="Unassembled WGS sequence"/>
</dbReference>
<accession>A0AAE8MJU0</accession>
<protein>
    <submittedName>
        <fullName evidence="2">Uncharacterized protein</fullName>
    </submittedName>
</protein>
<keyword evidence="3" id="KW-1185">Reference proteome</keyword>
<dbReference type="EMBL" id="ONZP01000540">
    <property type="protein sequence ID" value="SPJ86970.1"/>
    <property type="molecule type" value="Genomic_DNA"/>
</dbReference>
<proteinExistence type="predicted"/>